<keyword evidence="2" id="KW-1185">Reference proteome</keyword>
<name>A0A8X6MZ83_NEPPI</name>
<dbReference type="AlphaFoldDB" id="A0A8X6MZ83"/>
<sequence length="91" mass="10034">MDIQLDFVHLGFLKKREPSRTAQNNIVTAAKPSGSQDFLVLTAKISVPVVATTNVAELLTTSVRTLHQKIREIINSGSQILVMLEEFTRGV</sequence>
<accession>A0A8X6MZ83</accession>
<organism evidence="1 2">
    <name type="scientific">Nephila pilipes</name>
    <name type="common">Giant wood spider</name>
    <name type="synonym">Nephila maculata</name>
    <dbReference type="NCBI Taxonomy" id="299642"/>
    <lineage>
        <taxon>Eukaryota</taxon>
        <taxon>Metazoa</taxon>
        <taxon>Ecdysozoa</taxon>
        <taxon>Arthropoda</taxon>
        <taxon>Chelicerata</taxon>
        <taxon>Arachnida</taxon>
        <taxon>Araneae</taxon>
        <taxon>Araneomorphae</taxon>
        <taxon>Entelegynae</taxon>
        <taxon>Araneoidea</taxon>
        <taxon>Nephilidae</taxon>
        <taxon>Nephila</taxon>
    </lineage>
</organism>
<reference evidence="1" key="1">
    <citation type="submission" date="2020-08" db="EMBL/GenBank/DDBJ databases">
        <title>Multicomponent nature underlies the extraordinary mechanical properties of spider dragline silk.</title>
        <authorList>
            <person name="Kono N."/>
            <person name="Nakamura H."/>
            <person name="Mori M."/>
            <person name="Yoshida Y."/>
            <person name="Ohtoshi R."/>
            <person name="Malay A.D."/>
            <person name="Moran D.A.P."/>
            <person name="Tomita M."/>
            <person name="Numata K."/>
            <person name="Arakawa K."/>
        </authorList>
    </citation>
    <scope>NUCLEOTIDE SEQUENCE</scope>
</reference>
<comment type="caution">
    <text evidence="1">The sequence shown here is derived from an EMBL/GenBank/DDBJ whole genome shotgun (WGS) entry which is preliminary data.</text>
</comment>
<proteinExistence type="predicted"/>
<dbReference type="EMBL" id="BMAW01003722">
    <property type="protein sequence ID" value="GFS85210.1"/>
    <property type="molecule type" value="Genomic_DNA"/>
</dbReference>
<protein>
    <submittedName>
        <fullName evidence="1">Uncharacterized protein</fullName>
    </submittedName>
</protein>
<evidence type="ECO:0000313" key="2">
    <source>
        <dbReference type="Proteomes" id="UP000887013"/>
    </source>
</evidence>
<gene>
    <name evidence="1" type="ORF">NPIL_379411</name>
</gene>
<dbReference type="Proteomes" id="UP000887013">
    <property type="component" value="Unassembled WGS sequence"/>
</dbReference>
<evidence type="ECO:0000313" key="1">
    <source>
        <dbReference type="EMBL" id="GFS85210.1"/>
    </source>
</evidence>